<evidence type="ECO:0000313" key="4">
    <source>
        <dbReference type="Proteomes" id="UP000184052"/>
    </source>
</evidence>
<feature type="coiled-coil region" evidence="1">
    <location>
        <begin position="208"/>
        <end position="239"/>
    </location>
</feature>
<feature type="region of interest" description="Disordered" evidence="2">
    <location>
        <begin position="273"/>
        <end position="295"/>
    </location>
</feature>
<dbReference type="RefSeq" id="WP_073050535.1">
    <property type="nucleotide sequence ID" value="NZ_FQZL01000032.1"/>
</dbReference>
<keyword evidence="4" id="KW-1185">Reference proteome</keyword>
<keyword evidence="1" id="KW-0175">Coiled coil</keyword>
<evidence type="ECO:0000256" key="1">
    <source>
        <dbReference type="SAM" id="Coils"/>
    </source>
</evidence>
<feature type="compositionally biased region" description="Basic and acidic residues" evidence="2">
    <location>
        <begin position="125"/>
        <end position="134"/>
    </location>
</feature>
<organism evidence="3 4">
    <name type="scientific">Dethiosulfatibacter aminovorans DSM 17477</name>
    <dbReference type="NCBI Taxonomy" id="1121476"/>
    <lineage>
        <taxon>Bacteria</taxon>
        <taxon>Bacillati</taxon>
        <taxon>Bacillota</taxon>
        <taxon>Tissierellia</taxon>
        <taxon>Dethiosulfatibacter</taxon>
    </lineage>
</organism>
<feature type="compositionally biased region" description="Polar residues" evidence="2">
    <location>
        <begin position="135"/>
        <end position="153"/>
    </location>
</feature>
<dbReference type="Proteomes" id="UP000184052">
    <property type="component" value="Unassembled WGS sequence"/>
</dbReference>
<accession>A0A1M6LGD1</accession>
<feature type="compositionally biased region" description="Basic and acidic residues" evidence="2">
    <location>
        <begin position="155"/>
        <end position="177"/>
    </location>
</feature>
<reference evidence="3 4" key="1">
    <citation type="submission" date="2016-11" db="EMBL/GenBank/DDBJ databases">
        <authorList>
            <person name="Jaros S."/>
            <person name="Januszkiewicz K."/>
            <person name="Wedrychowicz H."/>
        </authorList>
    </citation>
    <scope>NUCLEOTIDE SEQUENCE [LARGE SCALE GENOMIC DNA]</scope>
    <source>
        <strain evidence="3 4">DSM 17477</strain>
    </source>
</reference>
<proteinExistence type="predicted"/>
<name>A0A1M6LGD1_9FIRM</name>
<evidence type="ECO:0000256" key="2">
    <source>
        <dbReference type="SAM" id="MobiDB-lite"/>
    </source>
</evidence>
<sequence length="295" mass="34577">MNEGWAAIQRALIDHWLWQDKPFTKGQAWVDIILMVNHEDNKVLIGNDVVPIPRGGRITSIRKLEKRWGWSNTKVKSFLDLLKKEGMIDYQSDTKKTVITVINYSIYQFDKKEKTSPTIPDTPIEGDKKHHENDASTGESNLGSDSDSTSNVAGKSKEKHHENTAKTSREHTNNNVYNDDKYKDIYDYYLSLDLINHRSYSEDMIKGMKKAEKELNLDTEHMKRMLKRHEEKVESTKKNGQYATRKRSLADFFGQRKNKSTSLICSDYLDERYEEQEQKRNRKPFEPEFVYIDED</sequence>
<dbReference type="OrthoDB" id="3199595at2"/>
<dbReference type="AlphaFoldDB" id="A0A1M6LGD1"/>
<protein>
    <submittedName>
        <fullName evidence="3">Uncharacterized protein</fullName>
    </submittedName>
</protein>
<feature type="compositionally biased region" description="Basic and acidic residues" evidence="2">
    <location>
        <begin position="273"/>
        <end position="286"/>
    </location>
</feature>
<dbReference type="STRING" id="1121476.SAMN02745751_03165"/>
<gene>
    <name evidence="3" type="ORF">SAMN02745751_03165</name>
</gene>
<dbReference type="EMBL" id="FQZL01000032">
    <property type="protein sequence ID" value="SHJ70284.1"/>
    <property type="molecule type" value="Genomic_DNA"/>
</dbReference>
<evidence type="ECO:0000313" key="3">
    <source>
        <dbReference type="EMBL" id="SHJ70284.1"/>
    </source>
</evidence>
<feature type="region of interest" description="Disordered" evidence="2">
    <location>
        <begin position="114"/>
        <end position="177"/>
    </location>
</feature>